<protein>
    <submittedName>
        <fullName evidence="2">Uncharacterized protein</fullName>
    </submittedName>
</protein>
<evidence type="ECO:0000313" key="2">
    <source>
        <dbReference type="EMBL" id="KAJ8344807.1"/>
    </source>
</evidence>
<name>A0A9Q1ETK6_SYNKA</name>
<feature type="region of interest" description="Disordered" evidence="1">
    <location>
        <begin position="47"/>
        <end position="72"/>
    </location>
</feature>
<accession>A0A9Q1ETK6</accession>
<comment type="caution">
    <text evidence="2">The sequence shown here is derived from an EMBL/GenBank/DDBJ whole genome shotgun (WGS) entry which is preliminary data.</text>
</comment>
<keyword evidence="3" id="KW-1185">Reference proteome</keyword>
<dbReference type="Proteomes" id="UP001152622">
    <property type="component" value="Chromosome 12"/>
</dbReference>
<proteinExistence type="predicted"/>
<sequence>MQHANVVVTMTVSVKKPTPIGTAASGAQGEAGFRRGLRRALLPPSTFAEATTAPPSLRTPSPIPCSQINMIK</sequence>
<organism evidence="2 3">
    <name type="scientific">Synaphobranchus kaupii</name>
    <name type="common">Kaup's arrowtooth eel</name>
    <dbReference type="NCBI Taxonomy" id="118154"/>
    <lineage>
        <taxon>Eukaryota</taxon>
        <taxon>Metazoa</taxon>
        <taxon>Chordata</taxon>
        <taxon>Craniata</taxon>
        <taxon>Vertebrata</taxon>
        <taxon>Euteleostomi</taxon>
        <taxon>Actinopterygii</taxon>
        <taxon>Neopterygii</taxon>
        <taxon>Teleostei</taxon>
        <taxon>Anguilliformes</taxon>
        <taxon>Synaphobranchidae</taxon>
        <taxon>Synaphobranchus</taxon>
    </lineage>
</organism>
<gene>
    <name evidence="2" type="ORF">SKAU_G00290000</name>
</gene>
<evidence type="ECO:0000313" key="3">
    <source>
        <dbReference type="Proteomes" id="UP001152622"/>
    </source>
</evidence>
<evidence type="ECO:0000256" key="1">
    <source>
        <dbReference type="SAM" id="MobiDB-lite"/>
    </source>
</evidence>
<reference evidence="2" key="1">
    <citation type="journal article" date="2023" name="Science">
        <title>Genome structures resolve the early diversification of teleost fishes.</title>
        <authorList>
            <person name="Parey E."/>
            <person name="Louis A."/>
            <person name="Montfort J."/>
            <person name="Bouchez O."/>
            <person name="Roques C."/>
            <person name="Iampietro C."/>
            <person name="Lluch J."/>
            <person name="Castinel A."/>
            <person name="Donnadieu C."/>
            <person name="Desvignes T."/>
            <person name="Floi Bucao C."/>
            <person name="Jouanno E."/>
            <person name="Wen M."/>
            <person name="Mejri S."/>
            <person name="Dirks R."/>
            <person name="Jansen H."/>
            <person name="Henkel C."/>
            <person name="Chen W.J."/>
            <person name="Zahm M."/>
            <person name="Cabau C."/>
            <person name="Klopp C."/>
            <person name="Thompson A.W."/>
            <person name="Robinson-Rechavi M."/>
            <person name="Braasch I."/>
            <person name="Lecointre G."/>
            <person name="Bobe J."/>
            <person name="Postlethwait J.H."/>
            <person name="Berthelot C."/>
            <person name="Roest Crollius H."/>
            <person name="Guiguen Y."/>
        </authorList>
    </citation>
    <scope>NUCLEOTIDE SEQUENCE</scope>
    <source>
        <strain evidence="2">WJC10195</strain>
    </source>
</reference>
<dbReference type="EMBL" id="JAINUF010000012">
    <property type="protein sequence ID" value="KAJ8344807.1"/>
    <property type="molecule type" value="Genomic_DNA"/>
</dbReference>
<dbReference type="AlphaFoldDB" id="A0A9Q1ETK6"/>